<dbReference type="Proteomes" id="UP000642829">
    <property type="component" value="Unassembled WGS sequence"/>
</dbReference>
<dbReference type="GO" id="GO:0015562">
    <property type="term" value="F:efflux transmembrane transporter activity"/>
    <property type="evidence" value="ECO:0007669"/>
    <property type="project" value="InterPro"/>
</dbReference>
<organism evidence="2 3">
    <name type="scientific">Cerasicoccus arenae</name>
    <dbReference type="NCBI Taxonomy" id="424488"/>
    <lineage>
        <taxon>Bacteria</taxon>
        <taxon>Pseudomonadati</taxon>
        <taxon>Verrucomicrobiota</taxon>
        <taxon>Opitutia</taxon>
        <taxon>Puniceicoccales</taxon>
        <taxon>Cerasicoccaceae</taxon>
        <taxon>Cerasicoccus</taxon>
    </lineage>
</organism>
<accession>A0A8J3DBG0</accession>
<comment type="caution">
    <text evidence="2">The sequence shown here is derived from an EMBL/GenBank/DDBJ whole genome shotgun (WGS) entry which is preliminary data.</text>
</comment>
<proteinExistence type="inferred from homology"/>
<reference evidence="2" key="2">
    <citation type="submission" date="2020-09" db="EMBL/GenBank/DDBJ databases">
        <authorList>
            <person name="Sun Q."/>
            <person name="Kim S."/>
        </authorList>
    </citation>
    <scope>NUCLEOTIDE SEQUENCE</scope>
    <source>
        <strain evidence="2">KCTC 12870</strain>
    </source>
</reference>
<evidence type="ECO:0000256" key="1">
    <source>
        <dbReference type="ARBA" id="ARBA00007613"/>
    </source>
</evidence>
<dbReference type="RefSeq" id="WP_189515436.1">
    <property type="nucleotide sequence ID" value="NZ_BMXG01000015.1"/>
</dbReference>
<name>A0A8J3DBG0_9BACT</name>
<evidence type="ECO:0000313" key="3">
    <source>
        <dbReference type="Proteomes" id="UP000642829"/>
    </source>
</evidence>
<sequence length="398" mass="44380">MEPPDFSHPVNYATAVQWAVARDPRVALAREEAEAAEGQIEQADLPPNPIFGFDMENFWGSGPVDGAEGIEVTFAASQVIETAGKQQRRTTLARRERELVDWRYELIIAGIEADVRTSFVQLLLAQETMELRQEQLALAEESARETTRLVEAARVPLLEQTRAELEIRKQRFALGQAERDLLATRTALAVLWGLAPAPEFTVDGEIQLEPELPVLREILGRLSETAMLAQYAALARTREAVLDLEKSNAAPDLEIFAGGRYFNEGDGDFGFIAGFEIPIPVFDRNQGNIRTARAQLRAVEHEREVTRRALLKSVSGAYQALTAAHAEAFAVQSELLEAAQQSLTDTQTGYERGQYNQLAVLESREMLFDIRETYLNALRRYAEAKAQLDALTRPAKLN</sequence>
<evidence type="ECO:0000313" key="2">
    <source>
        <dbReference type="EMBL" id="GHC05996.1"/>
    </source>
</evidence>
<protein>
    <submittedName>
        <fullName evidence="2">Metal transporter</fullName>
    </submittedName>
</protein>
<gene>
    <name evidence="2" type="ORF">GCM10007047_23740</name>
</gene>
<dbReference type="InterPro" id="IPR010131">
    <property type="entry name" value="MdtP/NodT-like"/>
</dbReference>
<dbReference type="Gene3D" id="1.20.1600.10">
    <property type="entry name" value="Outer membrane efflux proteins (OEP)"/>
    <property type="match status" value="1"/>
</dbReference>
<dbReference type="Pfam" id="PF02321">
    <property type="entry name" value="OEP"/>
    <property type="match status" value="2"/>
</dbReference>
<dbReference type="EMBL" id="BMXG01000015">
    <property type="protein sequence ID" value="GHC05996.1"/>
    <property type="molecule type" value="Genomic_DNA"/>
</dbReference>
<dbReference type="PANTHER" id="PTHR30203:SF24">
    <property type="entry name" value="BLR4935 PROTEIN"/>
    <property type="match status" value="1"/>
</dbReference>
<dbReference type="SUPFAM" id="SSF56954">
    <property type="entry name" value="Outer membrane efflux proteins (OEP)"/>
    <property type="match status" value="1"/>
</dbReference>
<comment type="similarity">
    <text evidence="1">Belongs to the outer membrane factor (OMF) (TC 1.B.17) family.</text>
</comment>
<dbReference type="AlphaFoldDB" id="A0A8J3DBG0"/>
<keyword evidence="3" id="KW-1185">Reference proteome</keyword>
<dbReference type="InterPro" id="IPR003423">
    <property type="entry name" value="OMP_efflux"/>
</dbReference>
<reference evidence="2" key="1">
    <citation type="journal article" date="2014" name="Int. J. Syst. Evol. Microbiol.">
        <title>Complete genome sequence of Corynebacterium casei LMG S-19264T (=DSM 44701T), isolated from a smear-ripened cheese.</title>
        <authorList>
            <consortium name="US DOE Joint Genome Institute (JGI-PGF)"/>
            <person name="Walter F."/>
            <person name="Albersmeier A."/>
            <person name="Kalinowski J."/>
            <person name="Ruckert C."/>
        </authorList>
    </citation>
    <scope>NUCLEOTIDE SEQUENCE</scope>
    <source>
        <strain evidence="2">KCTC 12870</strain>
    </source>
</reference>
<dbReference type="PANTHER" id="PTHR30203">
    <property type="entry name" value="OUTER MEMBRANE CATION EFFLUX PROTEIN"/>
    <property type="match status" value="1"/>
</dbReference>